<sequence length="63" mass="7052">MGWSHCGTTTLIYSPSRLVVLMSHTHFPSSPSLSRTQFSLPLFSRCPHLPSSLFLPFTFPSLD</sequence>
<dbReference type="AlphaFoldDB" id="A0AAV5MLQ5"/>
<dbReference type="EMBL" id="BPVZ01000369">
    <property type="protein sequence ID" value="GKV50464.1"/>
    <property type="molecule type" value="Genomic_DNA"/>
</dbReference>
<comment type="caution">
    <text evidence="1">The sequence shown here is derived from an EMBL/GenBank/DDBJ whole genome shotgun (WGS) entry which is preliminary data.</text>
</comment>
<evidence type="ECO:0000313" key="2">
    <source>
        <dbReference type="Proteomes" id="UP001054252"/>
    </source>
</evidence>
<organism evidence="1 2">
    <name type="scientific">Rubroshorea leprosula</name>
    <dbReference type="NCBI Taxonomy" id="152421"/>
    <lineage>
        <taxon>Eukaryota</taxon>
        <taxon>Viridiplantae</taxon>
        <taxon>Streptophyta</taxon>
        <taxon>Embryophyta</taxon>
        <taxon>Tracheophyta</taxon>
        <taxon>Spermatophyta</taxon>
        <taxon>Magnoliopsida</taxon>
        <taxon>eudicotyledons</taxon>
        <taxon>Gunneridae</taxon>
        <taxon>Pentapetalae</taxon>
        <taxon>rosids</taxon>
        <taxon>malvids</taxon>
        <taxon>Malvales</taxon>
        <taxon>Dipterocarpaceae</taxon>
        <taxon>Rubroshorea</taxon>
    </lineage>
</organism>
<keyword evidence="2" id="KW-1185">Reference proteome</keyword>
<reference evidence="1 2" key="1">
    <citation type="journal article" date="2021" name="Commun. Biol.">
        <title>The genome of Shorea leprosula (Dipterocarpaceae) highlights the ecological relevance of drought in aseasonal tropical rainforests.</title>
        <authorList>
            <person name="Ng K.K.S."/>
            <person name="Kobayashi M.J."/>
            <person name="Fawcett J.A."/>
            <person name="Hatakeyama M."/>
            <person name="Paape T."/>
            <person name="Ng C.H."/>
            <person name="Ang C.C."/>
            <person name="Tnah L.H."/>
            <person name="Lee C.T."/>
            <person name="Nishiyama T."/>
            <person name="Sese J."/>
            <person name="O'Brien M.J."/>
            <person name="Copetti D."/>
            <person name="Mohd Noor M.I."/>
            <person name="Ong R.C."/>
            <person name="Putra M."/>
            <person name="Sireger I.Z."/>
            <person name="Indrioko S."/>
            <person name="Kosugi Y."/>
            <person name="Izuno A."/>
            <person name="Isagi Y."/>
            <person name="Lee S.L."/>
            <person name="Shimizu K.K."/>
        </authorList>
    </citation>
    <scope>NUCLEOTIDE SEQUENCE [LARGE SCALE GENOMIC DNA]</scope>
    <source>
        <strain evidence="1">214</strain>
    </source>
</reference>
<dbReference type="Proteomes" id="UP001054252">
    <property type="component" value="Unassembled WGS sequence"/>
</dbReference>
<protein>
    <submittedName>
        <fullName evidence="1">Uncharacterized protein</fullName>
    </submittedName>
</protein>
<name>A0AAV5MLQ5_9ROSI</name>
<evidence type="ECO:0000313" key="1">
    <source>
        <dbReference type="EMBL" id="GKV50464.1"/>
    </source>
</evidence>
<proteinExistence type="predicted"/>
<accession>A0AAV5MLQ5</accession>
<gene>
    <name evidence="1" type="ORF">SLEP1_g57165</name>
</gene>